<evidence type="ECO:0000313" key="2">
    <source>
        <dbReference type="Proteomes" id="UP001495910"/>
    </source>
</evidence>
<dbReference type="Proteomes" id="UP001495910">
    <property type="component" value="Unassembled WGS sequence"/>
</dbReference>
<reference evidence="1 2" key="1">
    <citation type="submission" date="2024-02" db="EMBL/GenBank/DDBJ databases">
        <title>Draft genome sequence of Collimonas sp. strain H4R21, an effective mineral-weathering bacterial strain isolated from the beech rhizosphere.</title>
        <authorList>
            <person name="Morin E."/>
            <person name="Uroz S."/>
            <person name="Leveau J.H.J."/>
            <person name="Kumar R."/>
            <person name="Rey M.W."/>
            <person name="Pham J."/>
        </authorList>
    </citation>
    <scope>NUCLEOTIDE SEQUENCE [LARGE SCALE GENOMIC DNA]</scope>
    <source>
        <strain evidence="1 2">H4R21</strain>
    </source>
</reference>
<dbReference type="EMBL" id="JBANDC010000010">
    <property type="protein sequence ID" value="MEM4988798.1"/>
    <property type="molecule type" value="Genomic_DNA"/>
</dbReference>
<sequence>MELVKIVEKLNAKVSIANLYQRSVKDTVEKELAAIERYVKSLDEAGILNHGERRDNMAFLTAEEGEWKTYGYFTSTNDDRRRQFILHKNKQYQWFLVNVFEAFEAYLKDIYAFAGYVDNNLWPLADFGNISLDELPGQKFDWFLKRSKAKKGSFPENILNQLRLKFPRIAKVESENHFGINLKLIVFFVEHLRHAIVHTDGVVQNKQNFIDSMFEKSGLSFSDEKKNYHVKFLLNFFDTGEHENTISLIENHLVDTGSGMHWNRLNALTDFIMAYADVIAKTLDAHAQPLQLSKHRSTP</sequence>
<gene>
    <name evidence="1" type="ORF">V8G57_15500</name>
</gene>
<dbReference type="RefSeq" id="WP_342830119.1">
    <property type="nucleotide sequence ID" value="NZ_JBANDC010000010.1"/>
</dbReference>
<evidence type="ECO:0000313" key="1">
    <source>
        <dbReference type="EMBL" id="MEM4988798.1"/>
    </source>
</evidence>
<proteinExistence type="predicted"/>
<name>A0ABU9PXR2_9BURK</name>
<comment type="caution">
    <text evidence="1">The sequence shown here is derived from an EMBL/GenBank/DDBJ whole genome shotgun (WGS) entry which is preliminary data.</text>
</comment>
<accession>A0ABU9PXR2</accession>
<protein>
    <submittedName>
        <fullName evidence="1">Uncharacterized protein</fullName>
    </submittedName>
</protein>
<organism evidence="1 2">
    <name type="scientific">Collimonas rhizosphaerae</name>
    <dbReference type="NCBI Taxonomy" id="3126357"/>
    <lineage>
        <taxon>Bacteria</taxon>
        <taxon>Pseudomonadati</taxon>
        <taxon>Pseudomonadota</taxon>
        <taxon>Betaproteobacteria</taxon>
        <taxon>Burkholderiales</taxon>
        <taxon>Oxalobacteraceae</taxon>
        <taxon>Collimonas</taxon>
    </lineage>
</organism>
<keyword evidence="2" id="KW-1185">Reference proteome</keyword>